<dbReference type="Proteomes" id="UP000186684">
    <property type="component" value="Unassembled WGS sequence"/>
</dbReference>
<evidence type="ECO:0000256" key="2">
    <source>
        <dbReference type="ARBA" id="ARBA00023125"/>
    </source>
</evidence>
<proteinExistence type="predicted"/>
<name>A0A1N7LYF4_9RHOB</name>
<dbReference type="PANTHER" id="PTHR43280:SF32">
    <property type="entry name" value="TRANSCRIPTIONAL REGULATORY PROTEIN"/>
    <property type="match status" value="1"/>
</dbReference>
<organism evidence="5 6">
    <name type="scientific">Roseivivax lentus</name>
    <dbReference type="NCBI Taxonomy" id="633194"/>
    <lineage>
        <taxon>Bacteria</taxon>
        <taxon>Pseudomonadati</taxon>
        <taxon>Pseudomonadota</taxon>
        <taxon>Alphaproteobacteria</taxon>
        <taxon>Rhodobacterales</taxon>
        <taxon>Roseobacteraceae</taxon>
        <taxon>Roseivivax</taxon>
    </lineage>
</organism>
<dbReference type="RefSeq" id="WP_083950521.1">
    <property type="nucleotide sequence ID" value="NZ_FTOQ01000003.1"/>
</dbReference>
<dbReference type="PROSITE" id="PS01124">
    <property type="entry name" value="HTH_ARAC_FAMILY_2"/>
    <property type="match status" value="1"/>
</dbReference>
<accession>A0A1N7LYF4</accession>
<dbReference type="Gene3D" id="1.10.10.60">
    <property type="entry name" value="Homeodomain-like"/>
    <property type="match status" value="1"/>
</dbReference>
<dbReference type="InterPro" id="IPR018060">
    <property type="entry name" value="HTH_AraC"/>
</dbReference>
<keyword evidence="3" id="KW-0804">Transcription</keyword>
<dbReference type="PANTHER" id="PTHR43280">
    <property type="entry name" value="ARAC-FAMILY TRANSCRIPTIONAL REGULATOR"/>
    <property type="match status" value="1"/>
</dbReference>
<dbReference type="SUPFAM" id="SSF46689">
    <property type="entry name" value="Homeodomain-like"/>
    <property type="match status" value="1"/>
</dbReference>
<dbReference type="OrthoDB" id="9814125at2"/>
<dbReference type="InterPro" id="IPR009057">
    <property type="entry name" value="Homeodomain-like_sf"/>
</dbReference>
<dbReference type="Pfam" id="PF12833">
    <property type="entry name" value="HTH_18"/>
    <property type="match status" value="1"/>
</dbReference>
<keyword evidence="2" id="KW-0238">DNA-binding</keyword>
<evidence type="ECO:0000313" key="6">
    <source>
        <dbReference type="Proteomes" id="UP000186684"/>
    </source>
</evidence>
<gene>
    <name evidence="5" type="ORF">SAMN05421759_103270</name>
</gene>
<keyword evidence="1" id="KW-0805">Transcription regulation</keyword>
<dbReference type="STRING" id="633194.SAMN05421759_103270"/>
<feature type="domain" description="HTH araC/xylS-type" evidence="4">
    <location>
        <begin position="179"/>
        <end position="277"/>
    </location>
</feature>
<evidence type="ECO:0000259" key="4">
    <source>
        <dbReference type="PROSITE" id="PS01124"/>
    </source>
</evidence>
<dbReference type="GO" id="GO:0043565">
    <property type="term" value="F:sequence-specific DNA binding"/>
    <property type="evidence" value="ECO:0007669"/>
    <property type="project" value="InterPro"/>
</dbReference>
<evidence type="ECO:0000256" key="3">
    <source>
        <dbReference type="ARBA" id="ARBA00023163"/>
    </source>
</evidence>
<dbReference type="SMART" id="SM00342">
    <property type="entry name" value="HTH_ARAC"/>
    <property type="match status" value="1"/>
</dbReference>
<sequence>MHGPAFLRKPARIQEATEAPRPILSQNAARFTQGAPWRLRDLHDRADDLLIWITRGQGRVNIAGIRRGFGAHNALFLPAGTLLALELGPQALAQVVQAPPGAIRLAERGPLHLRSRDALPQAELTGEIEAMQREIARDGLYLRDALEAHLALISVWLRRQVAAGAADRPKEGASQRLAHRFAELVVRDHRTDRVMADYARALDVTPTHLTRVCKAVSGKTAAEMITERKLYAARQMLGQKTPPIAEVARDLGFHSPAYFTRFVQSHTGQTPSGLRRAALAGGDTA</sequence>
<dbReference type="GO" id="GO:0003700">
    <property type="term" value="F:DNA-binding transcription factor activity"/>
    <property type="evidence" value="ECO:0007669"/>
    <property type="project" value="InterPro"/>
</dbReference>
<keyword evidence="6" id="KW-1185">Reference proteome</keyword>
<evidence type="ECO:0000313" key="5">
    <source>
        <dbReference type="EMBL" id="SIS78822.1"/>
    </source>
</evidence>
<dbReference type="EMBL" id="FTOQ01000003">
    <property type="protein sequence ID" value="SIS78822.1"/>
    <property type="molecule type" value="Genomic_DNA"/>
</dbReference>
<dbReference type="PROSITE" id="PS00041">
    <property type="entry name" value="HTH_ARAC_FAMILY_1"/>
    <property type="match status" value="1"/>
</dbReference>
<dbReference type="InterPro" id="IPR018062">
    <property type="entry name" value="HTH_AraC-typ_CS"/>
</dbReference>
<protein>
    <submittedName>
        <fullName evidence="5">Transcriptional regulator, AraC family</fullName>
    </submittedName>
</protein>
<evidence type="ECO:0000256" key="1">
    <source>
        <dbReference type="ARBA" id="ARBA00023015"/>
    </source>
</evidence>
<dbReference type="AlphaFoldDB" id="A0A1N7LYF4"/>
<reference evidence="6" key="1">
    <citation type="submission" date="2017-01" db="EMBL/GenBank/DDBJ databases">
        <authorList>
            <person name="Varghese N."/>
            <person name="Submissions S."/>
        </authorList>
    </citation>
    <scope>NUCLEOTIDE SEQUENCE [LARGE SCALE GENOMIC DNA]</scope>
    <source>
        <strain evidence="6">DSM 29430</strain>
    </source>
</reference>